<gene>
    <name evidence="2" type="ORF">IPK02_16680</name>
</gene>
<dbReference type="Proteomes" id="UP000706151">
    <property type="component" value="Unassembled WGS sequence"/>
</dbReference>
<name>A0A935TDK1_9PROT</name>
<organism evidence="2 3">
    <name type="scientific">Candidatus Accumulibacter affinis</name>
    <dbReference type="NCBI Taxonomy" id="2954384"/>
    <lineage>
        <taxon>Bacteria</taxon>
        <taxon>Pseudomonadati</taxon>
        <taxon>Pseudomonadota</taxon>
        <taxon>Betaproteobacteria</taxon>
        <taxon>Candidatus Accumulibacter</taxon>
    </lineage>
</organism>
<dbReference type="Gene3D" id="3.40.50.10610">
    <property type="entry name" value="ABC-type transport auxiliary lipoprotein component"/>
    <property type="match status" value="1"/>
</dbReference>
<feature type="chain" id="PRO_5036796362" evidence="1">
    <location>
        <begin position="21"/>
        <end position="206"/>
    </location>
</feature>
<comment type="caution">
    <text evidence="2">The sequence shown here is derived from an EMBL/GenBank/DDBJ whole genome shotgun (WGS) entry which is preliminary data.</text>
</comment>
<sequence length="206" mass="22818">MKWIWLPVAACLLAACVGSAGNRPQAEVYDFGLPVERLTEDGRWSNVAVDIKAPQWVDSRDIEYRLLYENPLNLRRYAASHWAGAPGPLLSQRLRQQLGLGGGSGQTSVACLLRVELQEFSQLFDTPLRSRGLLQGRASMLDPRRQIIAEREFAIVRPAPTADARGGVSALVATSEDLGRQLAAWLNDLEKRGRLKGCRPTAEERQ</sequence>
<reference evidence="2 3" key="1">
    <citation type="submission" date="2020-10" db="EMBL/GenBank/DDBJ databases">
        <title>Connecting structure to function with the recovery of over 1000 high-quality activated sludge metagenome-assembled genomes encoding full-length rRNA genes using long-read sequencing.</title>
        <authorList>
            <person name="Singleton C.M."/>
            <person name="Petriglieri F."/>
            <person name="Kristensen J.M."/>
            <person name="Kirkegaard R.H."/>
            <person name="Michaelsen T.Y."/>
            <person name="Andersen M.H."/>
            <person name="Karst S.M."/>
            <person name="Dueholm M.S."/>
            <person name="Nielsen P.H."/>
            <person name="Albertsen M."/>
        </authorList>
    </citation>
    <scope>NUCLEOTIDE SEQUENCE [LARGE SCALE GENOMIC DNA]</scope>
    <source>
        <strain evidence="2">Fred_18-Q3-R57-64_BAT3C.720</strain>
    </source>
</reference>
<dbReference type="SUPFAM" id="SSF159594">
    <property type="entry name" value="XCC0632-like"/>
    <property type="match status" value="1"/>
</dbReference>
<evidence type="ECO:0000313" key="2">
    <source>
        <dbReference type="EMBL" id="MBK7955443.1"/>
    </source>
</evidence>
<dbReference type="AlphaFoldDB" id="A0A935TDK1"/>
<evidence type="ECO:0000313" key="3">
    <source>
        <dbReference type="Proteomes" id="UP000706151"/>
    </source>
</evidence>
<protein>
    <submittedName>
        <fullName evidence="2">Membrane integrity-associated transporter subunit PqiC</fullName>
    </submittedName>
</protein>
<proteinExistence type="predicted"/>
<dbReference type="PROSITE" id="PS51257">
    <property type="entry name" value="PROKAR_LIPOPROTEIN"/>
    <property type="match status" value="1"/>
</dbReference>
<dbReference type="EMBL" id="JADJOT010000010">
    <property type="protein sequence ID" value="MBK7955443.1"/>
    <property type="molecule type" value="Genomic_DNA"/>
</dbReference>
<evidence type="ECO:0000256" key="1">
    <source>
        <dbReference type="SAM" id="SignalP"/>
    </source>
</evidence>
<accession>A0A935TDK1</accession>
<feature type="signal peptide" evidence="1">
    <location>
        <begin position="1"/>
        <end position="20"/>
    </location>
</feature>
<keyword evidence="1" id="KW-0732">Signal</keyword>